<comment type="function">
    <text evidence="3">Catalyzes the isomerization between 2-isopropylmalate and 3-isopropylmalate, via the formation of 2-isopropylmaleate.</text>
</comment>
<evidence type="ECO:0000313" key="6">
    <source>
        <dbReference type="Proteomes" id="UP000268469"/>
    </source>
</evidence>
<feature type="domain" description="Aconitase A/isopropylmalate dehydratase small subunit swivel" evidence="4">
    <location>
        <begin position="48"/>
        <end position="98"/>
    </location>
</feature>
<reference evidence="5 6" key="1">
    <citation type="submission" date="2018-06" db="EMBL/GenBank/DDBJ databases">
        <title>Extensive metabolic versatility and redundancy in microbially diverse, dynamic hydrothermal sediments.</title>
        <authorList>
            <person name="Dombrowski N."/>
            <person name="Teske A."/>
            <person name="Baker B.J."/>
        </authorList>
    </citation>
    <scope>NUCLEOTIDE SEQUENCE [LARGE SCALE GENOMIC DNA]</scope>
    <source>
        <strain evidence="5">B36_G15</strain>
    </source>
</reference>
<dbReference type="CDD" id="cd01577">
    <property type="entry name" value="IPMI_Swivel"/>
    <property type="match status" value="1"/>
</dbReference>
<keyword evidence="3" id="KW-0028">Amino-acid biosynthesis</keyword>
<comment type="subunit">
    <text evidence="3">Heterodimer of LeuC and LeuD.</text>
</comment>
<comment type="catalytic activity">
    <reaction evidence="3">
        <text>(2R,3S)-3-isopropylmalate = (2S)-2-isopropylmalate</text>
        <dbReference type="Rhea" id="RHEA:32287"/>
        <dbReference type="ChEBI" id="CHEBI:1178"/>
        <dbReference type="ChEBI" id="CHEBI:35121"/>
        <dbReference type="EC" id="4.2.1.33"/>
    </reaction>
</comment>
<dbReference type="InterPro" id="IPR050075">
    <property type="entry name" value="LeuD"/>
</dbReference>
<dbReference type="PANTHER" id="PTHR43345">
    <property type="entry name" value="3-ISOPROPYLMALATE DEHYDRATASE SMALL SUBUNIT 2-RELATED-RELATED"/>
    <property type="match status" value="1"/>
</dbReference>
<dbReference type="Proteomes" id="UP000268469">
    <property type="component" value="Unassembled WGS sequence"/>
</dbReference>
<dbReference type="Pfam" id="PF00694">
    <property type="entry name" value="Aconitase_C"/>
    <property type="match status" value="1"/>
</dbReference>
<comment type="similarity">
    <text evidence="1 3">Belongs to the LeuD family. LeuD type 2 subfamily.</text>
</comment>
<dbReference type="InterPro" id="IPR011827">
    <property type="entry name" value="LeuD_type2/HacB/DmdB"/>
</dbReference>
<dbReference type="InterPro" id="IPR033940">
    <property type="entry name" value="IPMI_Swivel"/>
</dbReference>
<keyword evidence="3" id="KW-0432">Leucine biosynthesis</keyword>
<proteinExistence type="inferred from homology"/>
<protein>
    <recommendedName>
        <fullName evidence="3">3-isopropylmalate dehydratase small subunit</fullName>
        <ecNumber evidence="3">4.2.1.33</ecNumber>
    </recommendedName>
    <alternativeName>
        <fullName evidence="3">Alpha-IPM isomerase</fullName>
        <shortName evidence="3">IPMI</shortName>
    </alternativeName>
    <alternativeName>
        <fullName evidence="3">Isopropylmalate isomerase</fullName>
    </alternativeName>
</protein>
<dbReference type="InterPro" id="IPR000573">
    <property type="entry name" value="AconitaseA/IPMdHydase_ssu_swvl"/>
</dbReference>
<evidence type="ECO:0000256" key="1">
    <source>
        <dbReference type="ARBA" id="ARBA00009869"/>
    </source>
</evidence>
<dbReference type="SUPFAM" id="SSF52016">
    <property type="entry name" value="LeuD/IlvD-like"/>
    <property type="match status" value="1"/>
</dbReference>
<evidence type="ECO:0000256" key="2">
    <source>
        <dbReference type="ARBA" id="ARBA00023239"/>
    </source>
</evidence>
<name>A0A660SI83_UNCW3</name>
<comment type="caution">
    <text evidence="5">The sequence shown here is derived from an EMBL/GenBank/DDBJ whole genome shotgun (WGS) entry which is preliminary data.</text>
</comment>
<dbReference type="AlphaFoldDB" id="A0A660SI83"/>
<dbReference type="PANTHER" id="PTHR43345:SF2">
    <property type="entry name" value="3-ISOPROPYLMALATE DEHYDRATASE SMALL SUBUNIT 1"/>
    <property type="match status" value="1"/>
</dbReference>
<organism evidence="5 6">
    <name type="scientific">candidate division WOR-3 bacterium</name>
    <dbReference type="NCBI Taxonomy" id="2052148"/>
    <lineage>
        <taxon>Bacteria</taxon>
        <taxon>Bacteria division WOR-3</taxon>
    </lineage>
</organism>
<dbReference type="UniPathway" id="UPA00048">
    <property type="reaction ID" value="UER00071"/>
</dbReference>
<keyword evidence="2 3" id="KW-0456">Lyase</keyword>
<evidence type="ECO:0000259" key="4">
    <source>
        <dbReference type="Pfam" id="PF00694"/>
    </source>
</evidence>
<dbReference type="HAMAP" id="MF_01032">
    <property type="entry name" value="LeuD_type2"/>
    <property type="match status" value="1"/>
</dbReference>
<gene>
    <name evidence="3" type="primary">leuD</name>
    <name evidence="5" type="ORF">DRP53_05285</name>
</gene>
<dbReference type="GO" id="GO:0003861">
    <property type="term" value="F:3-isopropylmalate dehydratase activity"/>
    <property type="evidence" value="ECO:0007669"/>
    <property type="project" value="UniProtKB-UniRule"/>
</dbReference>
<dbReference type="GO" id="GO:0009098">
    <property type="term" value="P:L-leucine biosynthetic process"/>
    <property type="evidence" value="ECO:0007669"/>
    <property type="project" value="UniProtKB-UniRule"/>
</dbReference>
<dbReference type="Gene3D" id="3.20.19.10">
    <property type="entry name" value="Aconitase, domain 4"/>
    <property type="match status" value="1"/>
</dbReference>
<keyword evidence="3" id="KW-0100">Branched-chain amino acid biosynthesis</keyword>
<accession>A0A660SI83</accession>
<dbReference type="EMBL" id="QNBE01000042">
    <property type="protein sequence ID" value="RKX70353.1"/>
    <property type="molecule type" value="Genomic_DNA"/>
</dbReference>
<dbReference type="InterPro" id="IPR015928">
    <property type="entry name" value="Aconitase/3IPM_dehydase_swvl"/>
</dbReference>
<dbReference type="EC" id="4.2.1.33" evidence="3"/>
<sequence>MLRGRVIKLGDNIDTDQIYPGRYLPITEPVEMAGHAFEGIISDFLQRAKGSIIVAGKNFGCGSSREQAATALKWAGIVAVVAESFARIFFRNAINQGLPAIIGHHLDRINEGDELRIDLHLGKIEDLTTGESYPGDPLPDFLLAIIEAGGLIEKLKRSLGGG</sequence>
<comment type="pathway">
    <text evidence="3">Amino-acid biosynthesis; L-leucine biosynthesis; L-leucine from 3-methyl-2-oxobutanoate: step 2/4.</text>
</comment>
<dbReference type="NCBIfam" id="TIGR02087">
    <property type="entry name" value="LEUD_arch"/>
    <property type="match status" value="1"/>
</dbReference>
<evidence type="ECO:0000313" key="5">
    <source>
        <dbReference type="EMBL" id="RKX70353.1"/>
    </source>
</evidence>
<evidence type="ECO:0000256" key="3">
    <source>
        <dbReference type="HAMAP-Rule" id="MF_01032"/>
    </source>
</evidence>